<protein>
    <recommendedName>
        <fullName evidence="3">DREV methyltransferase</fullName>
    </recommendedName>
</protein>
<gene>
    <name evidence="1" type="ORF">Poli38472_001372</name>
</gene>
<dbReference type="Gene3D" id="3.40.50.150">
    <property type="entry name" value="Vaccinia Virus protein VP39"/>
    <property type="match status" value="1"/>
</dbReference>
<dbReference type="Pfam" id="PF05219">
    <property type="entry name" value="DREV"/>
    <property type="match status" value="1"/>
</dbReference>
<sequence>MKSWVRRASQQARSLSYNGPPPLDYHVRMNRLDPALQRAFVQLDCDEETQEFLNTCNGGSFFEAMASSVLGMFYSLTDTNGMIGRGQMFVLSKAQIQQLLHREERIGGSLLDIGAGDGNVTEAIASLVDHVRTTEVSPPMVKNLNSRGFNCAETGDLDHPHVLQGQPYNIISLMNVLDRADKPLTMLRQIRSMLHPENGLFLLAVVLPFHAFVEVGTRRVDPSEMLPMSGGLCTQGASFEDSASVLLRNVLQPAGFQLVQFSRVPYLCRGDLQQPYYVLSDAIFVLRVANSDETSSDTLT</sequence>
<evidence type="ECO:0008006" key="3">
    <source>
        <dbReference type="Google" id="ProtNLM"/>
    </source>
</evidence>
<dbReference type="GO" id="GO:0106370">
    <property type="term" value="F:protein-L-histidine N-pros-methyltransferase activity"/>
    <property type="evidence" value="ECO:0007669"/>
    <property type="project" value="InterPro"/>
</dbReference>
<dbReference type="AlphaFoldDB" id="A0A8K1CSU6"/>
<dbReference type="EMBL" id="SPLM01000001">
    <property type="protein sequence ID" value="TMW69216.1"/>
    <property type="molecule type" value="Genomic_DNA"/>
</dbReference>
<dbReference type="PANTHER" id="PTHR12890">
    <property type="entry name" value="DREV PROTEIN"/>
    <property type="match status" value="1"/>
</dbReference>
<proteinExistence type="predicted"/>
<name>A0A8K1CSU6_PYTOL</name>
<evidence type="ECO:0000313" key="2">
    <source>
        <dbReference type="Proteomes" id="UP000794436"/>
    </source>
</evidence>
<dbReference type="PANTHER" id="PTHR12890:SF0">
    <property type="entry name" value="PROTEIN-L-HISTIDINE N-PROS-METHYLTRANSFERASE"/>
    <property type="match status" value="1"/>
</dbReference>
<dbReference type="InterPro" id="IPR007884">
    <property type="entry name" value="METL9"/>
</dbReference>
<dbReference type="OrthoDB" id="199041at2759"/>
<accession>A0A8K1CSU6</accession>
<dbReference type="InterPro" id="IPR029063">
    <property type="entry name" value="SAM-dependent_MTases_sf"/>
</dbReference>
<dbReference type="CDD" id="cd02440">
    <property type="entry name" value="AdoMet_MTases"/>
    <property type="match status" value="1"/>
</dbReference>
<evidence type="ECO:0000313" key="1">
    <source>
        <dbReference type="EMBL" id="TMW69216.1"/>
    </source>
</evidence>
<dbReference type="SUPFAM" id="SSF53335">
    <property type="entry name" value="S-adenosyl-L-methionine-dependent methyltransferases"/>
    <property type="match status" value="1"/>
</dbReference>
<comment type="caution">
    <text evidence="1">The sequence shown here is derived from an EMBL/GenBank/DDBJ whole genome shotgun (WGS) entry which is preliminary data.</text>
</comment>
<keyword evidence="2" id="KW-1185">Reference proteome</keyword>
<organism evidence="1 2">
    <name type="scientific">Pythium oligandrum</name>
    <name type="common">Mycoparasitic fungus</name>
    <dbReference type="NCBI Taxonomy" id="41045"/>
    <lineage>
        <taxon>Eukaryota</taxon>
        <taxon>Sar</taxon>
        <taxon>Stramenopiles</taxon>
        <taxon>Oomycota</taxon>
        <taxon>Peronosporomycetes</taxon>
        <taxon>Pythiales</taxon>
        <taxon>Pythiaceae</taxon>
        <taxon>Pythium</taxon>
    </lineage>
</organism>
<dbReference type="Proteomes" id="UP000794436">
    <property type="component" value="Unassembled WGS sequence"/>
</dbReference>
<reference evidence="1" key="1">
    <citation type="submission" date="2019-03" db="EMBL/GenBank/DDBJ databases">
        <title>Long read genome sequence of the mycoparasitic Pythium oligandrum ATCC 38472 isolated from sugarbeet rhizosphere.</title>
        <authorList>
            <person name="Gaulin E."/>
        </authorList>
    </citation>
    <scope>NUCLEOTIDE SEQUENCE</scope>
    <source>
        <strain evidence="1">ATCC 38472_TT</strain>
    </source>
</reference>